<gene>
    <name evidence="3" type="ORF">GCM10010276_18980</name>
</gene>
<dbReference type="InterPro" id="IPR021235">
    <property type="entry name" value="DUF2637"/>
</dbReference>
<feature type="transmembrane region" description="Helical" evidence="2">
    <location>
        <begin position="120"/>
        <end position="144"/>
    </location>
</feature>
<evidence type="ECO:0000256" key="2">
    <source>
        <dbReference type="SAM" id="Phobius"/>
    </source>
</evidence>
<feature type="compositionally biased region" description="Basic residues" evidence="1">
    <location>
        <begin position="248"/>
        <end position="260"/>
    </location>
</feature>
<organism evidence="3 4">
    <name type="scientific">Streptomyces longisporus</name>
    <dbReference type="NCBI Taxonomy" id="1948"/>
    <lineage>
        <taxon>Bacteria</taxon>
        <taxon>Bacillati</taxon>
        <taxon>Actinomycetota</taxon>
        <taxon>Actinomycetes</taxon>
        <taxon>Kitasatosporales</taxon>
        <taxon>Streptomycetaceae</taxon>
        <taxon>Streptomyces</taxon>
    </lineage>
</organism>
<keyword evidence="2" id="KW-0472">Membrane</keyword>
<dbReference type="Proteomes" id="UP001501777">
    <property type="component" value="Unassembled WGS sequence"/>
</dbReference>
<name>A0ABP5YM75_STRLO</name>
<dbReference type="RefSeq" id="WP_344399662.1">
    <property type="nucleotide sequence ID" value="NZ_BAAASG010000005.1"/>
</dbReference>
<evidence type="ECO:0000313" key="3">
    <source>
        <dbReference type="EMBL" id="GAA2482075.1"/>
    </source>
</evidence>
<evidence type="ECO:0000313" key="4">
    <source>
        <dbReference type="Proteomes" id="UP001501777"/>
    </source>
</evidence>
<accession>A0ABP5YM75</accession>
<feature type="transmembrane region" description="Helical" evidence="2">
    <location>
        <begin position="164"/>
        <end position="184"/>
    </location>
</feature>
<dbReference type="EMBL" id="BAAASG010000005">
    <property type="protein sequence ID" value="GAA2482075.1"/>
    <property type="molecule type" value="Genomic_DNA"/>
</dbReference>
<feature type="compositionally biased region" description="Low complexity" evidence="1">
    <location>
        <begin position="261"/>
        <end position="279"/>
    </location>
</feature>
<feature type="transmembrane region" description="Helical" evidence="2">
    <location>
        <begin position="221"/>
        <end position="240"/>
    </location>
</feature>
<sequence length="290" mass="31898">MNDEYLDLSFTPHERYPGDYPTGLATGRHRGPAEDMYATGPLVEGWDPVEELTSLLQNAVTAEQAGTVSPPPRREPTPQPDLDFTGESMDNLARITAELPPIRRRTVRHRKVRFRLRFRFGWLQTVSFLIAALAAVIVSMVSVFGGMVAYAPLRHVASATQGGILTWWPLLVYGPWMVASLSILRSALHQRRAVHSWFVVLLFSFLAMSLCVAEADRSFTGVAAAALPTLASLACFQQLVRQITLTRPPRRNISRHRHRQTPASAKSPASKSGSTTSKPRPSGGGTASRS</sequence>
<dbReference type="Pfam" id="PF10935">
    <property type="entry name" value="DUF2637"/>
    <property type="match status" value="1"/>
</dbReference>
<feature type="region of interest" description="Disordered" evidence="1">
    <location>
        <begin position="62"/>
        <end position="85"/>
    </location>
</feature>
<keyword evidence="2" id="KW-0812">Transmembrane</keyword>
<feature type="transmembrane region" description="Helical" evidence="2">
    <location>
        <begin position="196"/>
        <end position="215"/>
    </location>
</feature>
<keyword evidence="4" id="KW-1185">Reference proteome</keyword>
<feature type="region of interest" description="Disordered" evidence="1">
    <location>
        <begin position="247"/>
        <end position="290"/>
    </location>
</feature>
<keyword evidence="2" id="KW-1133">Transmembrane helix</keyword>
<comment type="caution">
    <text evidence="3">The sequence shown here is derived from an EMBL/GenBank/DDBJ whole genome shotgun (WGS) entry which is preliminary data.</text>
</comment>
<protein>
    <submittedName>
        <fullName evidence="3">DUF2637 domain-containing protein</fullName>
    </submittedName>
</protein>
<reference evidence="4" key="1">
    <citation type="journal article" date="2019" name="Int. J. Syst. Evol. Microbiol.">
        <title>The Global Catalogue of Microorganisms (GCM) 10K type strain sequencing project: providing services to taxonomists for standard genome sequencing and annotation.</title>
        <authorList>
            <consortium name="The Broad Institute Genomics Platform"/>
            <consortium name="The Broad Institute Genome Sequencing Center for Infectious Disease"/>
            <person name="Wu L."/>
            <person name="Ma J."/>
        </authorList>
    </citation>
    <scope>NUCLEOTIDE SEQUENCE [LARGE SCALE GENOMIC DNA]</scope>
    <source>
        <strain evidence="4">JCM 4395</strain>
    </source>
</reference>
<evidence type="ECO:0000256" key="1">
    <source>
        <dbReference type="SAM" id="MobiDB-lite"/>
    </source>
</evidence>
<proteinExistence type="predicted"/>